<dbReference type="GO" id="GO:0004623">
    <property type="term" value="F:phospholipase A2 activity"/>
    <property type="evidence" value="ECO:0007669"/>
    <property type="project" value="InterPro"/>
</dbReference>
<dbReference type="InterPro" id="IPR028974">
    <property type="entry name" value="TSP_type-3_rpt"/>
</dbReference>
<dbReference type="InterPro" id="IPR022385">
    <property type="entry name" value="Rhs_assc_core"/>
</dbReference>
<dbReference type="GO" id="GO:0005509">
    <property type="term" value="F:calcium ion binding"/>
    <property type="evidence" value="ECO:0007669"/>
    <property type="project" value="InterPro"/>
</dbReference>
<dbReference type="InterPro" id="IPR018247">
    <property type="entry name" value="EF_Hand_1_Ca_BS"/>
</dbReference>
<dbReference type="GO" id="GO:0000272">
    <property type="term" value="P:polysaccharide catabolic process"/>
    <property type="evidence" value="ECO:0007669"/>
    <property type="project" value="InterPro"/>
</dbReference>
<evidence type="ECO:0000259" key="2">
    <source>
        <dbReference type="Pfam" id="PF03527"/>
    </source>
</evidence>
<feature type="compositionally biased region" description="Pro residues" evidence="1">
    <location>
        <begin position="1121"/>
        <end position="1131"/>
    </location>
</feature>
<evidence type="ECO:0000313" key="3">
    <source>
        <dbReference type="EMBL" id="RRQ21111.1"/>
    </source>
</evidence>
<dbReference type="InterPro" id="IPR031325">
    <property type="entry name" value="RHS_repeat"/>
</dbReference>
<dbReference type="PANTHER" id="PTHR32305:SF15">
    <property type="entry name" value="PROTEIN RHSA-RELATED"/>
    <property type="match status" value="1"/>
</dbReference>
<proteinExistence type="predicted"/>
<dbReference type="Gene3D" id="1.10.1330.10">
    <property type="entry name" value="Dockerin domain"/>
    <property type="match status" value="1"/>
</dbReference>
<dbReference type="Pfam" id="PF05593">
    <property type="entry name" value="RHS_repeat"/>
    <property type="match status" value="2"/>
</dbReference>
<dbReference type="NCBIfam" id="TIGR01643">
    <property type="entry name" value="YD_repeat_2x"/>
    <property type="match status" value="5"/>
</dbReference>
<feature type="region of interest" description="Disordered" evidence="1">
    <location>
        <begin position="387"/>
        <end position="406"/>
    </location>
</feature>
<dbReference type="InterPro" id="IPR036444">
    <property type="entry name" value="PLipase_A2_dom_sf"/>
</dbReference>
<organism evidence="3 4">
    <name type="scientific">Thiohalobacter thiocyanaticus</name>
    <dbReference type="NCBI Taxonomy" id="585455"/>
    <lineage>
        <taxon>Bacteria</taxon>
        <taxon>Pseudomonadati</taxon>
        <taxon>Pseudomonadota</taxon>
        <taxon>Gammaproteobacteria</taxon>
        <taxon>Thiohalobacterales</taxon>
        <taxon>Thiohalobacteraceae</taxon>
        <taxon>Thiohalobacter</taxon>
    </lineage>
</organism>
<dbReference type="PANTHER" id="PTHR32305">
    <property type="match status" value="1"/>
</dbReference>
<dbReference type="SUPFAM" id="SSF103647">
    <property type="entry name" value="TSP type-3 repeat"/>
    <property type="match status" value="1"/>
</dbReference>
<dbReference type="InterPro" id="IPR050708">
    <property type="entry name" value="T6SS_VgrG/RHS"/>
</dbReference>
<dbReference type="Gene3D" id="1.20.90.10">
    <property type="entry name" value="Phospholipase A2 domain"/>
    <property type="match status" value="1"/>
</dbReference>
<keyword evidence="4" id="KW-1185">Reference proteome</keyword>
<protein>
    <recommendedName>
        <fullName evidence="2">RHS protein conserved region domain-containing protein</fullName>
    </recommendedName>
</protein>
<dbReference type="PRINTS" id="PR00394">
    <property type="entry name" value="RHSPROTEIN"/>
</dbReference>
<dbReference type="SUPFAM" id="SSF48619">
    <property type="entry name" value="Phospholipase A2, PLA2"/>
    <property type="match status" value="1"/>
</dbReference>
<dbReference type="InterPro" id="IPR036439">
    <property type="entry name" value="Dockerin_dom_sf"/>
</dbReference>
<dbReference type="EMBL" id="QZMU01000001">
    <property type="protein sequence ID" value="RRQ21111.1"/>
    <property type="molecule type" value="Genomic_DNA"/>
</dbReference>
<dbReference type="Proteomes" id="UP000287798">
    <property type="component" value="Unassembled WGS sequence"/>
</dbReference>
<dbReference type="NCBIfam" id="TIGR03696">
    <property type="entry name" value="Rhs_assc_core"/>
    <property type="match status" value="1"/>
</dbReference>
<dbReference type="InterPro" id="IPR006530">
    <property type="entry name" value="YD"/>
</dbReference>
<gene>
    <name evidence="3" type="ORF">D6C00_03475</name>
</gene>
<dbReference type="Pfam" id="PF03527">
    <property type="entry name" value="RHS"/>
    <property type="match status" value="1"/>
</dbReference>
<accession>A0A426QH76</accession>
<comment type="caution">
    <text evidence="3">The sequence shown here is derived from an EMBL/GenBank/DDBJ whole genome shotgun (WGS) entry which is preliminary data.</text>
</comment>
<dbReference type="GO" id="GO:0006644">
    <property type="term" value="P:phospholipid metabolic process"/>
    <property type="evidence" value="ECO:0007669"/>
    <property type="project" value="InterPro"/>
</dbReference>
<dbReference type="Gene3D" id="2.180.10.10">
    <property type="entry name" value="RHS repeat-associated core"/>
    <property type="match status" value="2"/>
</dbReference>
<reference evidence="3 4" key="1">
    <citation type="journal article" date="2010" name="Int. J. Syst. Evol. Microbiol.">
        <title>Thiohalobacter thiocyanaticus gen. nov., sp. nov., a moderately halophilic, sulfur-oxidizing gammaproteobacterium from hypersaline lakes, that utilizes thiocyanate.</title>
        <authorList>
            <person name="Sorokin D.Y."/>
            <person name="Kovaleva O.L."/>
            <person name="Tourova T.P."/>
            <person name="Muyzer G."/>
        </authorList>
    </citation>
    <scope>NUCLEOTIDE SEQUENCE [LARGE SCALE GENOMIC DNA]</scope>
    <source>
        <strain evidence="3 4">Hrh1</strain>
    </source>
</reference>
<dbReference type="AlphaFoldDB" id="A0A426QH76"/>
<evidence type="ECO:0000313" key="4">
    <source>
        <dbReference type="Proteomes" id="UP000287798"/>
    </source>
</evidence>
<dbReference type="PROSITE" id="PS00018">
    <property type="entry name" value="EF_HAND_1"/>
    <property type="match status" value="2"/>
</dbReference>
<feature type="region of interest" description="Disordered" evidence="1">
    <location>
        <begin position="1114"/>
        <end position="1149"/>
    </location>
</feature>
<name>A0A426QH76_9GAMM</name>
<evidence type="ECO:0000256" key="1">
    <source>
        <dbReference type="SAM" id="MobiDB-lite"/>
    </source>
</evidence>
<feature type="domain" description="RHS protein conserved region" evidence="2">
    <location>
        <begin position="930"/>
        <end position="964"/>
    </location>
</feature>
<sequence length="1159" mass="128660">MPHVLTGITDERGIRYATYEYYTDGRAKASYHAGNAQRVDITYDDTTGTRTVTNSRGQTTTYTTDVNLGTALVTGISGPGCSACANGGDTSYTYDSANNNLLSKTENGLTTQYGDYDAKGQYGYKVEAVGTPEERRIEYDYDPRFYNKITEIREPSVYSSAQKITSRTYDDWGNRLTETVNGFDPDGNPVTRTTRYEYNGPLHQLSLIDGPRTDVSDVTHYRYYPNDPAYGNNRGRLKEIENAHGVLIRRDIQYTATGKVASETRPNGLQLGFTYYIGNDRLHTRTETDTYTGKTRTTRWTYLPTGEVETITQADGAPEATVLSFGYDDARRLVRITDGLGNYIEYTLDTEGNREAEKIYDNAGALKKQLTQAFDIYNQLDTTTQANESDDYDYAPDGTLNRRTDGRGTVTDYSYDALRRLTHTVQDDGGSDPTTADAATIYDYDAQDNLTTVTDPIDGTTTYAYDDLGNLISQASPDTGTTTFRYDAAGNRIEKADAKGQVFTYSYDALNRLTAIDGPGAESDVSYVYDTCSNGQGLLCRVTRGSSVVEYSYTAFGEVAESQGLAYSYDRAGRLAEITYPSGAKVSYEYDPAGNVQTLKMTKDGNSLLLASNIQYTPFGDVSHLVYGNGITLSQGYDIAHRLQSQNVDGTLQMDYSLYDGNGNLQQRNELISGQSSTFGYDALNRLDTAAGSFGQHDYVYDPNGNRTQLTTDAGMTQYGYTPRSNRLTSLDGDSGAIQLDPNGNTTVLRGQVLDYTPDNRLKEVGGVAVYSYNGLGQRTRKNRLNENQSIAYLYDQAGQLRVKRTDAGVIQREYVYLNGRPLAVIIADHDGDGVPDSQDNCVYHVNPDQYDSNGDGYGNRCDADLNDDGFVNLTDFSLFRQSYGSTDEDADFDGSGFVNLADLSILRQFYAASPGPSAIEESVPAQKTYYIHNDHLGTPKALTDENGARVWSATHTPFGKATVDEDPDGDGRVVMFNLRFPGQYYDRETGLHYNYFRYYDSSTGRYITADPLGLKGGLNAYAYVGNNPVNWYDPHGLWEMYGNWGGRNWAGGQSGNNIPNDPLPPVDSLDECFMYHDYCYEQKENTCKPDSPLDNKIERICDEALLRCMRNLPSNTTEWPKPPQNSPPNPLTGMPGHNSSADDFREKADMFFRHKLNR</sequence>
<dbReference type="GO" id="GO:0050482">
    <property type="term" value="P:arachidonate secretion"/>
    <property type="evidence" value="ECO:0007669"/>
    <property type="project" value="InterPro"/>
</dbReference>
<dbReference type="InterPro" id="IPR001826">
    <property type="entry name" value="RHS"/>
</dbReference>